<gene>
    <name evidence="1" type="ORF">QQX98_013090</name>
</gene>
<dbReference type="Proteomes" id="UP001498476">
    <property type="component" value="Unassembled WGS sequence"/>
</dbReference>
<protein>
    <submittedName>
        <fullName evidence="1">Uncharacterized protein</fullName>
    </submittedName>
</protein>
<sequence length="420" mass="47220">MADNEASSTPQYCITQARCRLCQFELAHDELVVAAVGDGVSCEFPFRRHTTFYDDELDIKLHMCLRGECLSRTKPTVCFHGRCHEFRFYSVTPAFLAATHYAFAPSAGEQRRRADYIQLALARNLQWAAVWPRELPHELWLMVAGLLVQDCAALTAQEQVHKCDNMGDSVLDLAQSVYASYVKMDGRYYVKSLRNTAGANAGKRTYIVLPAQTTREEGEEEESKDMFVAEDHLGIRQVVFVSPKRSEEWCRNHPSVPGAWWRHISGKDIPSTVATRSDGLKMRDVESMQKEPLALLSRIGWQVPVPSPPAVVDLLTLERPREYPNGLRMRFFDCNIPDIIGYSVATDGARVLAILSHKHGEKADASLYEELSSAICFWMYMPINQGEYLTDICRRAGCLIARTEIVGITVGTSSSSLGRD</sequence>
<comment type="caution">
    <text evidence="1">The sequence shown here is derived from an EMBL/GenBank/DDBJ whole genome shotgun (WGS) entry which is preliminary data.</text>
</comment>
<proteinExistence type="predicted"/>
<dbReference type="EMBL" id="JAZAVJ010000489">
    <property type="protein sequence ID" value="KAK7397543.1"/>
    <property type="molecule type" value="Genomic_DNA"/>
</dbReference>
<organism evidence="1 2">
    <name type="scientific">Neonectria punicea</name>
    <dbReference type="NCBI Taxonomy" id="979145"/>
    <lineage>
        <taxon>Eukaryota</taxon>
        <taxon>Fungi</taxon>
        <taxon>Dikarya</taxon>
        <taxon>Ascomycota</taxon>
        <taxon>Pezizomycotina</taxon>
        <taxon>Sordariomycetes</taxon>
        <taxon>Hypocreomycetidae</taxon>
        <taxon>Hypocreales</taxon>
        <taxon>Nectriaceae</taxon>
        <taxon>Neonectria</taxon>
    </lineage>
</organism>
<evidence type="ECO:0000313" key="1">
    <source>
        <dbReference type="EMBL" id="KAK7397543.1"/>
    </source>
</evidence>
<reference evidence="1 2" key="1">
    <citation type="journal article" date="2025" name="Microbiol. Resour. Announc.">
        <title>Draft genome sequences for Neonectria magnoliae and Neonectria punicea, canker pathogens of Liriodendron tulipifera and Acer saccharum in West Virginia.</title>
        <authorList>
            <person name="Petronek H.M."/>
            <person name="Kasson M.T."/>
            <person name="Metheny A.M."/>
            <person name="Stauder C.M."/>
            <person name="Lovett B."/>
            <person name="Lynch S.C."/>
            <person name="Garnas J.R."/>
            <person name="Kasson L.R."/>
            <person name="Stajich J.E."/>
        </authorList>
    </citation>
    <scope>NUCLEOTIDE SEQUENCE [LARGE SCALE GENOMIC DNA]</scope>
    <source>
        <strain evidence="1 2">NRRL 64653</strain>
    </source>
</reference>
<accession>A0ABR1GGY8</accession>
<keyword evidence="2" id="KW-1185">Reference proteome</keyword>
<name>A0ABR1GGY8_9HYPO</name>
<evidence type="ECO:0000313" key="2">
    <source>
        <dbReference type="Proteomes" id="UP001498476"/>
    </source>
</evidence>